<feature type="domain" description="Glycosyl hydrolase family 13 catalytic" evidence="1">
    <location>
        <begin position="1"/>
        <end position="324"/>
    </location>
</feature>
<dbReference type="Gene3D" id="3.20.20.80">
    <property type="entry name" value="Glycosidases"/>
    <property type="match status" value="1"/>
</dbReference>
<accession>A0A7U7GE31</accession>
<organism evidence="2 3">
    <name type="scientific">Candidatus Contendobacter odensis Run_B_J11</name>
    <dbReference type="NCBI Taxonomy" id="1400861"/>
    <lineage>
        <taxon>Bacteria</taxon>
        <taxon>Pseudomonadati</taxon>
        <taxon>Pseudomonadota</taxon>
        <taxon>Gammaproteobacteria</taxon>
        <taxon>Candidatus Competibacteraceae</taxon>
        <taxon>Candidatus Contendibacter</taxon>
    </lineage>
</organism>
<keyword evidence="3" id="KW-1185">Reference proteome</keyword>
<reference evidence="2 3" key="1">
    <citation type="journal article" date="2014" name="ISME J.">
        <title>Candidatus Competibacter-lineage genomes retrieved from metagenomes reveal functional metabolic diversity.</title>
        <authorList>
            <person name="McIlroy S.J."/>
            <person name="Albertsen M."/>
            <person name="Andresen E.K."/>
            <person name="Saunders A.M."/>
            <person name="Kristiansen R."/>
            <person name="Stokholm-Bjerregaard M."/>
            <person name="Nielsen K.L."/>
            <person name="Nielsen P.H."/>
        </authorList>
    </citation>
    <scope>NUCLEOTIDE SEQUENCE [LARGE SCALE GENOMIC DNA]</scope>
    <source>
        <strain evidence="2 3">Run_B_J11</strain>
    </source>
</reference>
<comment type="caution">
    <text evidence="2">The sequence shown here is derived from an EMBL/GenBank/DDBJ whole genome shotgun (WGS) entry which is preliminary data.</text>
</comment>
<keyword evidence="2" id="KW-0378">Hydrolase</keyword>
<protein>
    <submittedName>
        <fullName evidence="2">Alpha amylase family protein</fullName>
        <ecNumber evidence="2">3.2.1.1</ecNumber>
    </submittedName>
</protein>
<dbReference type="PANTHER" id="PTHR47786:SF2">
    <property type="entry name" value="GLYCOSYL HYDROLASE FAMILY 13 CATALYTIC DOMAIN-CONTAINING PROTEIN"/>
    <property type="match status" value="1"/>
</dbReference>
<dbReference type="SUPFAM" id="SSF51445">
    <property type="entry name" value="(Trans)glycosidases"/>
    <property type="match status" value="1"/>
</dbReference>
<sequence length="426" mass="48920">MIIYNLFPLLAGPFGKWEPHFKRAADMGFDWIFINPVQKPGYSGSLYSIVDYFQLNPLLVDPDSKLSPDQQIKAALATADKLGLKVMVDLVINHCAFDSELTRQHPAWFVQENGSAAHPFCMEDGHKVVWGDLALFNHQHSSDQEGLYRYCYQIVEYLLELGFKGFRCDAAYQIPGHIWGRLIREIRQKYPDTAFLAETLGCTADQTKQTAQAGFDYVFNSSKWWDFNGAWLMEQYQLVREIAPSVSFPESHDTERLFQEVNGNEAAMKQHYLFSALFSAGVMIPVGFEYGFRHRLHVVNTRPSDWEQPNADLCEFITTVNAIKRQYTVFQEECPTTVLPYQNPNILVMWKASAKTHDEALIILNKDPHNHQYFYAENLGTYIQAGAPLMDVSPEYAMEYIPRPFSYDLRPGQAFVMVTSRDHLPH</sequence>
<name>A0A7U7GE31_9GAMM</name>
<dbReference type="AlphaFoldDB" id="A0A7U7GE31"/>
<dbReference type="EC" id="3.2.1.1" evidence="2"/>
<dbReference type="EMBL" id="CBTK010000270">
    <property type="protein sequence ID" value="CDH46632.1"/>
    <property type="molecule type" value="Genomic_DNA"/>
</dbReference>
<keyword evidence="2" id="KW-0326">Glycosidase</keyword>
<dbReference type="InterPro" id="IPR017853">
    <property type="entry name" value="GH"/>
</dbReference>
<proteinExistence type="predicted"/>
<dbReference type="OrthoDB" id="9805159at2"/>
<dbReference type="InterPro" id="IPR006047">
    <property type="entry name" value="GH13_cat_dom"/>
</dbReference>
<dbReference type="Proteomes" id="UP000019184">
    <property type="component" value="Unassembled WGS sequence"/>
</dbReference>
<dbReference type="Pfam" id="PF14701">
    <property type="entry name" value="hDGE_amylase"/>
    <property type="match status" value="1"/>
</dbReference>
<dbReference type="InterPro" id="IPR032792">
    <property type="entry name" value="AGL_glucanoTrfase"/>
</dbReference>
<dbReference type="PANTHER" id="PTHR47786">
    <property type="entry name" value="ALPHA-1,4-GLUCAN:MALTOSE-1-PHOSPHATE MALTOSYLTRANSFERASE"/>
    <property type="match status" value="1"/>
</dbReference>
<evidence type="ECO:0000313" key="2">
    <source>
        <dbReference type="EMBL" id="CDH46632.1"/>
    </source>
</evidence>
<gene>
    <name evidence="2" type="primary">amyA</name>
    <name evidence="2" type="ORF">BN874_540018</name>
</gene>
<dbReference type="RefSeq" id="WP_034435329.1">
    <property type="nucleotide sequence ID" value="NZ_CBTK010000270.1"/>
</dbReference>
<evidence type="ECO:0000313" key="3">
    <source>
        <dbReference type="Proteomes" id="UP000019184"/>
    </source>
</evidence>
<evidence type="ECO:0000259" key="1">
    <source>
        <dbReference type="SMART" id="SM00642"/>
    </source>
</evidence>
<dbReference type="GO" id="GO:0004556">
    <property type="term" value="F:alpha-amylase activity"/>
    <property type="evidence" value="ECO:0007669"/>
    <property type="project" value="UniProtKB-EC"/>
</dbReference>
<dbReference type="GO" id="GO:0005975">
    <property type="term" value="P:carbohydrate metabolic process"/>
    <property type="evidence" value="ECO:0007669"/>
    <property type="project" value="InterPro"/>
</dbReference>
<dbReference type="SMART" id="SM00642">
    <property type="entry name" value="Aamy"/>
    <property type="match status" value="1"/>
</dbReference>